<evidence type="ECO:0000256" key="1">
    <source>
        <dbReference type="SAM" id="MobiDB-lite"/>
    </source>
</evidence>
<sequence>MQVQARSSFQPPLIPAPRLRLQIPLPWLRLCYCMLRSIKSFQVPSSYVTECFHVSNMCLSVLQRMPEEVKHKGRRVRKEAAHRYKEGRMRNLLVAVIVGLLGAVHSTPVSTATLTSAENDVLHEAMVDELLIPSVTTQAQSKASSQASQQPNAHPDSRDVNGSSEKSGSGVLEEKLESITEAAFTESGSGTFEDKAESSIQAKAATFTESGSGMFEDKAESSIQAKAATFTESGSGMFEDKAESTTAATDTVASDELPGTQSSDGKSGRRVKLDHEPSTISSTTFKEKLVLPKSKTGLYQEIPPSDKEPARDAGHERTPGWIVVLTCIVALAMLVIVCVAVVTRERWNGPHQALQPQITTGEEREKEMESFLHHDSPREKGGLDEYTLVPLEALPQSYSTH</sequence>
<evidence type="ECO:0000313" key="3">
    <source>
        <dbReference type="Proteomes" id="UP000515150"/>
    </source>
</evidence>
<keyword evidence="2" id="KW-0472">Membrane</keyword>
<dbReference type="RefSeq" id="XP_055363551.1">
    <property type="nucleotide sequence ID" value="XM_055507576.1"/>
</dbReference>
<accession>A0A9W2XPI6</accession>
<feature type="compositionally biased region" description="Low complexity" evidence="1">
    <location>
        <begin position="244"/>
        <end position="256"/>
    </location>
</feature>
<name>A0A9W2XPI6_BETSP</name>
<feature type="transmembrane region" description="Helical" evidence="2">
    <location>
        <begin position="92"/>
        <end position="109"/>
    </location>
</feature>
<keyword evidence="2" id="KW-1133">Transmembrane helix</keyword>
<feature type="compositionally biased region" description="Low complexity" evidence="1">
    <location>
        <begin position="138"/>
        <end position="150"/>
    </location>
</feature>
<feature type="region of interest" description="Disordered" evidence="1">
    <location>
        <begin position="234"/>
        <end position="277"/>
    </location>
</feature>
<dbReference type="GeneID" id="114852693"/>
<evidence type="ECO:0000256" key="2">
    <source>
        <dbReference type="SAM" id="Phobius"/>
    </source>
</evidence>
<proteinExistence type="predicted"/>
<reference evidence="4" key="1">
    <citation type="submission" date="2025-08" db="UniProtKB">
        <authorList>
            <consortium name="RefSeq"/>
        </authorList>
    </citation>
    <scope>IDENTIFICATION</scope>
</reference>
<feature type="region of interest" description="Disordered" evidence="1">
    <location>
        <begin position="137"/>
        <end position="172"/>
    </location>
</feature>
<organism evidence="3 4">
    <name type="scientific">Betta splendens</name>
    <name type="common">Siamese fighting fish</name>
    <dbReference type="NCBI Taxonomy" id="158456"/>
    <lineage>
        <taxon>Eukaryota</taxon>
        <taxon>Metazoa</taxon>
        <taxon>Chordata</taxon>
        <taxon>Craniata</taxon>
        <taxon>Vertebrata</taxon>
        <taxon>Euteleostomi</taxon>
        <taxon>Actinopterygii</taxon>
        <taxon>Neopterygii</taxon>
        <taxon>Teleostei</taxon>
        <taxon>Neoteleostei</taxon>
        <taxon>Acanthomorphata</taxon>
        <taxon>Anabantaria</taxon>
        <taxon>Anabantiformes</taxon>
        <taxon>Anabantoidei</taxon>
        <taxon>Osphronemidae</taxon>
        <taxon>Betta</taxon>
    </lineage>
</organism>
<feature type="transmembrane region" description="Helical" evidence="2">
    <location>
        <begin position="321"/>
        <end position="342"/>
    </location>
</feature>
<dbReference type="AlphaFoldDB" id="A0A9W2XPI6"/>
<protein>
    <submittedName>
        <fullName evidence="4">Uncharacterized protein LOC114852693 isoform X1</fullName>
    </submittedName>
</protein>
<keyword evidence="2" id="KW-0812">Transmembrane</keyword>
<keyword evidence="3" id="KW-1185">Reference proteome</keyword>
<dbReference type="OrthoDB" id="8953573at2759"/>
<evidence type="ECO:0000313" key="4">
    <source>
        <dbReference type="RefSeq" id="XP_055363551.1"/>
    </source>
</evidence>
<dbReference type="Proteomes" id="UP000515150">
    <property type="component" value="Chromosome 3"/>
</dbReference>
<gene>
    <name evidence="4" type="primary">LOC114852693</name>
</gene>